<comment type="subcellular location">
    <subcellularLocation>
        <location evidence="6">Cell membrane</location>
        <topology evidence="6">Multi-pass membrane protein</topology>
    </subcellularLocation>
    <subcellularLocation>
        <location evidence="1">Membrane</location>
        <topology evidence="1">Multi-pass membrane protein</topology>
    </subcellularLocation>
</comment>
<evidence type="ECO:0000256" key="4">
    <source>
        <dbReference type="ARBA" id="ARBA00022989"/>
    </source>
</evidence>
<feature type="transmembrane region" description="Helical" evidence="6">
    <location>
        <begin position="162"/>
        <end position="184"/>
    </location>
</feature>
<dbReference type="PANTHER" id="PTHR43483">
    <property type="entry name" value="MEMBRANE TRANSPORTER PROTEIN HI_0806-RELATED"/>
    <property type="match status" value="1"/>
</dbReference>
<evidence type="ECO:0000256" key="6">
    <source>
        <dbReference type="RuleBase" id="RU363041"/>
    </source>
</evidence>
<sequence>MSRYHSALLIPQPLIIMTEIFLASFLLGILAGVAAGLFGIGGGALIVPVLVWVFQAQRFDPEQIMLIAVATSLATAIFTSLASVRTHHKLGNIDWYRAKHLAPSMLLGAVGGAVLAEYISADSLRWFFVAYLIYTSVQMAIPKPNKASSHPAKFSLDYPMGLLIGVLSAILGIGGGTMTVPYLVSNGLPMKNAVATSSTCAIPIALSAATSYAILGWQDHQLPVGSLGYLYLPAFAGIVLTSIFTAPLGAKLAHRLPAQKLKRYFAIVLLALALKMVW</sequence>
<feature type="transmembrane region" description="Helical" evidence="6">
    <location>
        <begin position="126"/>
        <end position="142"/>
    </location>
</feature>
<dbReference type="Proteomes" id="UP001284537">
    <property type="component" value="Unassembled WGS sequence"/>
</dbReference>
<keyword evidence="8" id="KW-1185">Reference proteome</keyword>
<proteinExistence type="inferred from homology"/>
<dbReference type="InterPro" id="IPR002781">
    <property type="entry name" value="TM_pro_TauE-like"/>
</dbReference>
<feature type="transmembrane region" description="Helical" evidence="6">
    <location>
        <begin position="229"/>
        <end position="249"/>
    </location>
</feature>
<dbReference type="Pfam" id="PF01925">
    <property type="entry name" value="TauE"/>
    <property type="match status" value="1"/>
</dbReference>
<evidence type="ECO:0000256" key="1">
    <source>
        <dbReference type="ARBA" id="ARBA00004141"/>
    </source>
</evidence>
<dbReference type="EMBL" id="JAXARY010000016">
    <property type="protein sequence ID" value="MDX8128926.1"/>
    <property type="molecule type" value="Genomic_DNA"/>
</dbReference>
<protein>
    <recommendedName>
        <fullName evidence="6">Probable membrane transporter protein</fullName>
    </recommendedName>
</protein>
<accession>A0ABU4UHH0</accession>
<feature type="transmembrane region" description="Helical" evidence="6">
    <location>
        <begin position="64"/>
        <end position="81"/>
    </location>
</feature>
<evidence type="ECO:0000256" key="2">
    <source>
        <dbReference type="ARBA" id="ARBA00009142"/>
    </source>
</evidence>
<keyword evidence="4 6" id="KW-1133">Transmembrane helix</keyword>
<reference evidence="7 8" key="1">
    <citation type="submission" date="2023-11" db="EMBL/GenBank/DDBJ databases">
        <authorList>
            <person name="Ouyang M.-Y."/>
        </authorList>
    </citation>
    <scope>NUCLEOTIDE SEQUENCE [LARGE SCALE GENOMIC DNA]</scope>
    <source>
        <strain evidence="7 8">OY6</strain>
    </source>
</reference>
<keyword evidence="6" id="KW-1003">Cell membrane</keyword>
<evidence type="ECO:0000256" key="5">
    <source>
        <dbReference type="ARBA" id="ARBA00023136"/>
    </source>
</evidence>
<organism evidence="7 8">
    <name type="scientific">Methylomonas defluvii</name>
    <dbReference type="NCBI Taxonomy" id="3045149"/>
    <lineage>
        <taxon>Bacteria</taxon>
        <taxon>Pseudomonadati</taxon>
        <taxon>Pseudomonadota</taxon>
        <taxon>Gammaproteobacteria</taxon>
        <taxon>Methylococcales</taxon>
        <taxon>Methylococcaceae</taxon>
        <taxon>Methylomonas</taxon>
    </lineage>
</organism>
<comment type="caution">
    <text evidence="7">The sequence shown here is derived from an EMBL/GenBank/DDBJ whole genome shotgun (WGS) entry which is preliminary data.</text>
</comment>
<comment type="similarity">
    <text evidence="2 6">Belongs to the 4-toluene sulfonate uptake permease (TSUP) (TC 2.A.102) family.</text>
</comment>
<evidence type="ECO:0000313" key="7">
    <source>
        <dbReference type="EMBL" id="MDX8128926.1"/>
    </source>
</evidence>
<evidence type="ECO:0000313" key="8">
    <source>
        <dbReference type="Proteomes" id="UP001284537"/>
    </source>
</evidence>
<feature type="transmembrane region" description="Helical" evidence="6">
    <location>
        <begin position="196"/>
        <end position="217"/>
    </location>
</feature>
<evidence type="ECO:0000256" key="3">
    <source>
        <dbReference type="ARBA" id="ARBA00022692"/>
    </source>
</evidence>
<keyword evidence="3 6" id="KW-0812">Transmembrane</keyword>
<feature type="transmembrane region" description="Helical" evidence="6">
    <location>
        <begin position="101"/>
        <end position="119"/>
    </location>
</feature>
<keyword evidence="5 6" id="KW-0472">Membrane</keyword>
<gene>
    <name evidence="7" type="ORF">QLH52_16630</name>
</gene>
<dbReference type="RefSeq" id="WP_319962293.1">
    <property type="nucleotide sequence ID" value="NZ_JAXARY010000016.1"/>
</dbReference>
<name>A0ABU4UHH0_9GAMM</name>
<dbReference type="PANTHER" id="PTHR43483:SF3">
    <property type="entry name" value="MEMBRANE TRANSPORTER PROTEIN HI_0806-RELATED"/>
    <property type="match status" value="1"/>
</dbReference>
<feature type="transmembrane region" description="Helical" evidence="6">
    <location>
        <begin position="20"/>
        <end position="52"/>
    </location>
</feature>